<evidence type="ECO:0000313" key="1">
    <source>
        <dbReference type="EMBL" id="MBD2194232.1"/>
    </source>
</evidence>
<gene>
    <name evidence="1" type="ORF">H6G24_01820</name>
</gene>
<dbReference type="InterPro" id="IPR036705">
    <property type="entry name" value="Ribosyl_crysJ1_sf"/>
</dbReference>
<protein>
    <submittedName>
        <fullName evidence="1">ADP-ribosylglycohydrolase family protein</fullName>
    </submittedName>
</protein>
<sequence length="338" mass="37742">MRYSVVSRFRGTLLGALIGQKLASSQDRTSSHSYDLDEIAVIGTKSLIKLGKLDLDDWQYLQQPASTNNYPSMKVILATLPVALFFHETPQKLRQNLLHVLQIWEDNPIIRDGTLAVGYAIAQILTEKLHPPSLIPEIIAFIGETSTSLPQQLSKVHTLLEQGASLQQVQAELSKQEKLTQGIAMAFYCFLSTLEDYRLAVLLAHQQSNIWQQDNWRLHLHNISAITGALSGAYNSIAGIPLGWQILYSQADLATWRLSNFAEMVKLADALVAVWSGLYNHALHSEQLGTQGDFSTEEELPLPLWSPISQNIDDNPNLQSQPLSPLWVFAAPRVIRSR</sequence>
<dbReference type="EMBL" id="JACJQH010000002">
    <property type="protein sequence ID" value="MBD2194232.1"/>
    <property type="molecule type" value="Genomic_DNA"/>
</dbReference>
<keyword evidence="2" id="KW-1185">Reference proteome</keyword>
<proteinExistence type="predicted"/>
<comment type="caution">
    <text evidence="1">The sequence shown here is derived from an EMBL/GenBank/DDBJ whole genome shotgun (WGS) entry which is preliminary data.</text>
</comment>
<dbReference type="InterPro" id="IPR005502">
    <property type="entry name" value="Ribosyl_crysJ1"/>
</dbReference>
<dbReference type="Proteomes" id="UP000658514">
    <property type="component" value="Unassembled WGS sequence"/>
</dbReference>
<evidence type="ECO:0000313" key="2">
    <source>
        <dbReference type="Proteomes" id="UP000658514"/>
    </source>
</evidence>
<dbReference type="Pfam" id="PF03747">
    <property type="entry name" value="ADP_ribosyl_GH"/>
    <property type="match status" value="1"/>
</dbReference>
<dbReference type="Gene3D" id="1.10.4080.10">
    <property type="entry name" value="ADP-ribosylation/Crystallin J1"/>
    <property type="match status" value="1"/>
</dbReference>
<name>A0ABR8A2Q6_9CYAN</name>
<organism evidence="1 2">
    <name type="scientific">Calothrix parietina FACHB-288</name>
    <dbReference type="NCBI Taxonomy" id="2692896"/>
    <lineage>
        <taxon>Bacteria</taxon>
        <taxon>Bacillati</taxon>
        <taxon>Cyanobacteriota</taxon>
        <taxon>Cyanophyceae</taxon>
        <taxon>Nostocales</taxon>
        <taxon>Calotrichaceae</taxon>
        <taxon>Calothrix</taxon>
    </lineage>
</organism>
<dbReference type="RefSeq" id="WP_190541671.1">
    <property type="nucleotide sequence ID" value="NZ_CAWPNO010000051.1"/>
</dbReference>
<accession>A0ABR8A2Q6</accession>
<dbReference type="SUPFAM" id="SSF101478">
    <property type="entry name" value="ADP-ribosylglycohydrolase"/>
    <property type="match status" value="1"/>
</dbReference>
<reference evidence="1 2" key="1">
    <citation type="journal article" date="2020" name="ISME J.">
        <title>Comparative genomics reveals insights into cyanobacterial evolution and habitat adaptation.</title>
        <authorList>
            <person name="Chen M.Y."/>
            <person name="Teng W.K."/>
            <person name="Zhao L."/>
            <person name="Hu C.X."/>
            <person name="Zhou Y.K."/>
            <person name="Han B.P."/>
            <person name="Song L.R."/>
            <person name="Shu W.S."/>
        </authorList>
    </citation>
    <scope>NUCLEOTIDE SEQUENCE [LARGE SCALE GENOMIC DNA]</scope>
    <source>
        <strain evidence="1 2">FACHB-288</strain>
    </source>
</reference>